<evidence type="ECO:0000313" key="5">
    <source>
        <dbReference type="Proteomes" id="UP000199050"/>
    </source>
</evidence>
<dbReference type="STRING" id="1174501.SAMN05216192_101195"/>
<dbReference type="InterPro" id="IPR001647">
    <property type="entry name" value="HTH_TetR"/>
</dbReference>
<accession>A0A1G8FBN9</accession>
<dbReference type="SUPFAM" id="SSF46689">
    <property type="entry name" value="Homeodomain-like"/>
    <property type="match status" value="1"/>
</dbReference>
<dbReference type="PROSITE" id="PS50977">
    <property type="entry name" value="HTH_TETR_2"/>
    <property type="match status" value="1"/>
</dbReference>
<gene>
    <name evidence="4" type="ORF">SAMN05216192_101195</name>
</gene>
<protein>
    <submittedName>
        <fullName evidence="4">Transcriptional regulator, TetR family</fullName>
    </submittedName>
</protein>
<evidence type="ECO:0000256" key="2">
    <source>
        <dbReference type="PROSITE-ProRule" id="PRU00335"/>
    </source>
</evidence>
<keyword evidence="1 2" id="KW-0238">DNA-binding</keyword>
<sequence>MRELKNIEERILDRALYLMGKNKSCNIAIRAIAKEANVNVSAINYYFRSKDEMLKLVKEFYIENTLAVLSILQNETYSEKEKLLLSANEIMEYSLRFPGNRVIHTHSLECADNDETSKRIIDLSQEIGNLLKECLRNLIPGDETNFKFKYLIFTSSVNYPTEYEGVMETDGLILASKEARIEYLKLLIHSLFST</sequence>
<reference evidence="5" key="1">
    <citation type="submission" date="2016-10" db="EMBL/GenBank/DDBJ databases">
        <authorList>
            <person name="Varghese N."/>
            <person name="Submissions S."/>
        </authorList>
    </citation>
    <scope>NUCLEOTIDE SEQUENCE [LARGE SCALE GENOMIC DNA]</scope>
    <source>
        <strain evidence="5">CGMCC 1.11012</strain>
    </source>
</reference>
<dbReference type="OrthoDB" id="9789566at2"/>
<dbReference type="Gene3D" id="1.10.357.10">
    <property type="entry name" value="Tetracycline Repressor, domain 2"/>
    <property type="match status" value="1"/>
</dbReference>
<organism evidence="4 5">
    <name type="scientific">Paenibacillus typhae</name>
    <dbReference type="NCBI Taxonomy" id="1174501"/>
    <lineage>
        <taxon>Bacteria</taxon>
        <taxon>Bacillati</taxon>
        <taxon>Bacillota</taxon>
        <taxon>Bacilli</taxon>
        <taxon>Bacillales</taxon>
        <taxon>Paenibacillaceae</taxon>
        <taxon>Paenibacillus</taxon>
    </lineage>
</organism>
<evidence type="ECO:0000259" key="3">
    <source>
        <dbReference type="PROSITE" id="PS50977"/>
    </source>
</evidence>
<evidence type="ECO:0000256" key="1">
    <source>
        <dbReference type="ARBA" id="ARBA00023125"/>
    </source>
</evidence>
<dbReference type="RefSeq" id="WP_090711291.1">
    <property type="nucleotide sequence ID" value="NZ_CBCSKY010000007.1"/>
</dbReference>
<dbReference type="Pfam" id="PF00440">
    <property type="entry name" value="TetR_N"/>
    <property type="match status" value="1"/>
</dbReference>
<dbReference type="GO" id="GO:0003677">
    <property type="term" value="F:DNA binding"/>
    <property type="evidence" value="ECO:0007669"/>
    <property type="project" value="UniProtKB-UniRule"/>
</dbReference>
<evidence type="ECO:0000313" key="4">
    <source>
        <dbReference type="EMBL" id="SDH79558.1"/>
    </source>
</evidence>
<name>A0A1G8FBN9_9BACL</name>
<feature type="DNA-binding region" description="H-T-H motif" evidence="2">
    <location>
        <begin position="28"/>
        <end position="47"/>
    </location>
</feature>
<feature type="domain" description="HTH tetR-type" evidence="3">
    <location>
        <begin position="5"/>
        <end position="65"/>
    </location>
</feature>
<proteinExistence type="predicted"/>
<dbReference type="InterPro" id="IPR009057">
    <property type="entry name" value="Homeodomain-like_sf"/>
</dbReference>
<dbReference type="AlphaFoldDB" id="A0A1G8FBN9"/>
<dbReference type="EMBL" id="FNDX01000001">
    <property type="protein sequence ID" value="SDH79558.1"/>
    <property type="molecule type" value="Genomic_DNA"/>
</dbReference>
<keyword evidence="5" id="KW-1185">Reference proteome</keyword>
<dbReference type="Proteomes" id="UP000199050">
    <property type="component" value="Unassembled WGS sequence"/>
</dbReference>